<accession>A0A4W6E5R6</accession>
<protein>
    <recommendedName>
        <fullName evidence="2">Spermatogenesis-associated protein 1 C-terminal domain-containing protein</fullName>
    </recommendedName>
</protein>
<dbReference type="InterPro" id="IPR031478">
    <property type="entry name" value="SPATA1_C"/>
</dbReference>
<dbReference type="Proteomes" id="UP000314980">
    <property type="component" value="Unassembled WGS sequence"/>
</dbReference>
<dbReference type="InterPro" id="IPR039062">
    <property type="entry name" value="SPAT1"/>
</dbReference>
<dbReference type="PANTHER" id="PTHR14421">
    <property type="entry name" value="SPERMATOGENESIS-ASSOCIATED PROTEIN 1"/>
    <property type="match status" value="1"/>
</dbReference>
<dbReference type="Pfam" id="PF15743">
    <property type="entry name" value="SPATA1_C"/>
    <property type="match status" value="1"/>
</dbReference>
<keyword evidence="4" id="KW-1185">Reference proteome</keyword>
<reference evidence="3" key="3">
    <citation type="submission" date="2025-09" db="UniProtKB">
        <authorList>
            <consortium name="Ensembl"/>
        </authorList>
    </citation>
    <scope>IDENTIFICATION</scope>
</reference>
<reference evidence="4" key="1">
    <citation type="submission" date="2015-09" db="EMBL/GenBank/DDBJ databases">
        <authorList>
            <person name="Sai Rama Sridatta P."/>
        </authorList>
    </citation>
    <scope>NUCLEOTIDE SEQUENCE [LARGE SCALE GENOMIC DNA]</scope>
</reference>
<dbReference type="GeneTree" id="ENSGT00390000003298"/>
<sequence length="269" mass="31732">MELSCESVRYPDDRRPTSCKFVELHVLYVPDDQWDVKLNKVPAEAIESFISAGFIRVYPDITLKTLRSELGALLGTERSVDKFSFLKCVGRSLALVKSKQERDLKVKTFAPPYVCRIHVPHLHITRIGDFSLEIKQVREERKQLEWTRQELLRKGKDLLAQNRHRRNQARDSWKKKYFETKKATAPLEDNLRNLRQELETFYNKLLHQLQARDNRGKPRRQGRSSIKNELIIQIMTESHEIDNLKRKVEDAKMKLVTEIKVTYFLCINI</sequence>
<evidence type="ECO:0000256" key="1">
    <source>
        <dbReference type="SAM" id="Coils"/>
    </source>
</evidence>
<feature type="coiled-coil region" evidence="1">
    <location>
        <begin position="227"/>
        <end position="254"/>
    </location>
</feature>
<evidence type="ECO:0000313" key="3">
    <source>
        <dbReference type="Ensembl" id="ENSLCAP00010032603.1"/>
    </source>
</evidence>
<name>A0A4W6E5R6_LATCA</name>
<proteinExistence type="predicted"/>
<reference evidence="3" key="2">
    <citation type="submission" date="2025-08" db="UniProtKB">
        <authorList>
            <consortium name="Ensembl"/>
        </authorList>
    </citation>
    <scope>IDENTIFICATION</scope>
</reference>
<dbReference type="AlphaFoldDB" id="A0A4W6E5R6"/>
<organism evidence="3 4">
    <name type="scientific">Lates calcarifer</name>
    <name type="common">Barramundi</name>
    <name type="synonym">Holocentrus calcarifer</name>
    <dbReference type="NCBI Taxonomy" id="8187"/>
    <lineage>
        <taxon>Eukaryota</taxon>
        <taxon>Metazoa</taxon>
        <taxon>Chordata</taxon>
        <taxon>Craniata</taxon>
        <taxon>Vertebrata</taxon>
        <taxon>Euteleostomi</taxon>
        <taxon>Actinopterygii</taxon>
        <taxon>Neopterygii</taxon>
        <taxon>Teleostei</taxon>
        <taxon>Neoteleostei</taxon>
        <taxon>Acanthomorphata</taxon>
        <taxon>Carangaria</taxon>
        <taxon>Carangaria incertae sedis</taxon>
        <taxon>Centropomidae</taxon>
        <taxon>Lates</taxon>
    </lineage>
</organism>
<feature type="domain" description="Spermatogenesis-associated protein 1 C-terminal" evidence="2">
    <location>
        <begin position="133"/>
        <end position="261"/>
    </location>
</feature>
<evidence type="ECO:0000313" key="4">
    <source>
        <dbReference type="Proteomes" id="UP000314980"/>
    </source>
</evidence>
<evidence type="ECO:0000259" key="2">
    <source>
        <dbReference type="Pfam" id="PF15743"/>
    </source>
</evidence>
<dbReference type="Ensembl" id="ENSLCAT00010033361.1">
    <property type="protein sequence ID" value="ENSLCAP00010032603.1"/>
    <property type="gene ID" value="ENSLCAG00010015341.1"/>
</dbReference>
<keyword evidence="1" id="KW-0175">Coiled coil</keyword>
<dbReference type="PANTHER" id="PTHR14421:SF3">
    <property type="entry name" value="SPERMATOGENESIS-ASSOCIATED PROTEIN 1"/>
    <property type="match status" value="1"/>
</dbReference>